<feature type="transmembrane region" description="Helical" evidence="2">
    <location>
        <begin position="271"/>
        <end position="293"/>
    </location>
</feature>
<organism evidence="3 4">
    <name type="scientific">Orbilia javanica</name>
    <dbReference type="NCBI Taxonomy" id="47235"/>
    <lineage>
        <taxon>Eukaryota</taxon>
        <taxon>Fungi</taxon>
        <taxon>Dikarya</taxon>
        <taxon>Ascomycota</taxon>
        <taxon>Pezizomycotina</taxon>
        <taxon>Orbiliomycetes</taxon>
        <taxon>Orbiliales</taxon>
        <taxon>Orbiliaceae</taxon>
        <taxon>Orbilia</taxon>
    </lineage>
</organism>
<feature type="transmembrane region" description="Helical" evidence="2">
    <location>
        <begin position="172"/>
        <end position="196"/>
    </location>
</feature>
<keyword evidence="2" id="KW-1133">Transmembrane helix</keyword>
<feature type="coiled-coil region" evidence="1">
    <location>
        <begin position="297"/>
        <end position="327"/>
    </location>
</feature>
<evidence type="ECO:0000256" key="2">
    <source>
        <dbReference type="SAM" id="Phobius"/>
    </source>
</evidence>
<sequence>MYADEFQRNGQDIDDEPSHGWSKNRILKVAKGPIGAGWFCFANLASFVFIFLVFLGNIYPSTTMFGMISIDLHPQYNKTLSLELYRADNYTGTNPLTNRIEQPRYLYLGFSGRCNIYDNNSTDPNQYSKECTASFVQPLILPGGAFQEKSGKSEDAAAYNANVEQANHMWRAIAAFMILIIIYNAASVGVVCAGKYEFAFKYLWIAAILLSVPPAVLGQLVLSKAYGPISLGPQLPELAVALNKTGAGQCLGMVFFSLAVVLTFVAHPILLLVAIVIVGIFIAIMWFLIVLCFRMSETGEERLARKSKEERERLEEERERLEELARHRV</sequence>
<keyword evidence="2" id="KW-0472">Membrane</keyword>
<evidence type="ECO:0000313" key="4">
    <source>
        <dbReference type="Proteomes" id="UP001313282"/>
    </source>
</evidence>
<feature type="transmembrane region" description="Helical" evidence="2">
    <location>
        <begin position="202"/>
        <end position="226"/>
    </location>
</feature>
<evidence type="ECO:0000313" key="3">
    <source>
        <dbReference type="EMBL" id="KAK6345212.1"/>
    </source>
</evidence>
<name>A0AAN8MZK8_9PEZI</name>
<reference evidence="3 4" key="1">
    <citation type="submission" date="2019-10" db="EMBL/GenBank/DDBJ databases">
        <authorList>
            <person name="Palmer J.M."/>
        </authorList>
    </citation>
    <scope>NUCLEOTIDE SEQUENCE [LARGE SCALE GENOMIC DNA]</scope>
    <source>
        <strain evidence="3 4">TWF718</strain>
    </source>
</reference>
<keyword evidence="4" id="KW-1185">Reference proteome</keyword>
<feature type="transmembrane region" description="Helical" evidence="2">
    <location>
        <begin position="247"/>
        <end position="265"/>
    </location>
</feature>
<accession>A0AAN8MZK8</accession>
<keyword evidence="2" id="KW-0812">Transmembrane</keyword>
<comment type="caution">
    <text evidence="3">The sequence shown here is derived from an EMBL/GenBank/DDBJ whole genome shotgun (WGS) entry which is preliminary data.</text>
</comment>
<keyword evidence="1" id="KW-0175">Coiled coil</keyword>
<dbReference type="EMBL" id="JAVHNR010000004">
    <property type="protein sequence ID" value="KAK6345212.1"/>
    <property type="molecule type" value="Genomic_DNA"/>
</dbReference>
<feature type="transmembrane region" description="Helical" evidence="2">
    <location>
        <begin position="36"/>
        <end position="59"/>
    </location>
</feature>
<dbReference type="Proteomes" id="UP001313282">
    <property type="component" value="Unassembled WGS sequence"/>
</dbReference>
<gene>
    <name evidence="3" type="ORF">TWF718_007139</name>
</gene>
<proteinExistence type="predicted"/>
<evidence type="ECO:0000256" key="1">
    <source>
        <dbReference type="SAM" id="Coils"/>
    </source>
</evidence>
<dbReference type="AlphaFoldDB" id="A0AAN8MZK8"/>
<protein>
    <submittedName>
        <fullName evidence="3">Uncharacterized protein</fullName>
    </submittedName>
</protein>